<organism evidence="1 2">
    <name type="scientific">Hyphomonas beringensis</name>
    <dbReference type="NCBI Taxonomy" id="1280946"/>
    <lineage>
        <taxon>Bacteria</taxon>
        <taxon>Pseudomonadati</taxon>
        <taxon>Pseudomonadota</taxon>
        <taxon>Alphaproteobacteria</taxon>
        <taxon>Hyphomonadales</taxon>
        <taxon>Hyphomonadaceae</taxon>
        <taxon>Hyphomonas</taxon>
    </lineage>
</organism>
<sequence length="299" mass="33661">MTMKTFTTRINGGYEMPYLGVYEGEVSVGDFAELDPQAELISFGSKAKNLHLLPEFKSVRYVGLGRNTFSAELLDSLSRLPKLEVMQISHDNQEDWPSLAPLSALKYLILYDVKKQADLSFLSGMAQLESLFLSELLKLSDISALATLPNLREFAIEGDLHGRGSVLPDIDALFTLTNLEHLKFFSKKTVFNAADFQAFSKLRYIHINPFHHPFEFYAELERYLPEGCEKAVPHLLANYAEDACDKCGAMGLIKPIGSRQRAFCPACNRKKLDTLLDTYERLSGKPRSTAIDHIDWVEA</sequence>
<dbReference type="AlphaFoldDB" id="A0A062U4I3"/>
<evidence type="ECO:0000313" key="1">
    <source>
        <dbReference type="EMBL" id="KCZ53172.1"/>
    </source>
</evidence>
<dbReference type="PATRIC" id="fig|1280946.3.peg.2792"/>
<dbReference type="EMBL" id="AWFF01000059">
    <property type="protein sequence ID" value="KCZ53172.1"/>
    <property type="molecule type" value="Genomic_DNA"/>
</dbReference>
<dbReference type="SUPFAM" id="SSF52058">
    <property type="entry name" value="L domain-like"/>
    <property type="match status" value="1"/>
</dbReference>
<dbReference type="Proteomes" id="UP000027037">
    <property type="component" value="Unassembled WGS sequence"/>
</dbReference>
<accession>A0A062U4I3</accession>
<dbReference type="InterPro" id="IPR032675">
    <property type="entry name" value="LRR_dom_sf"/>
</dbReference>
<gene>
    <name evidence="1" type="ORF">HY29_17550</name>
</gene>
<dbReference type="STRING" id="1280946.HY29_17550"/>
<evidence type="ECO:0000313" key="2">
    <source>
        <dbReference type="Proteomes" id="UP000027037"/>
    </source>
</evidence>
<protein>
    <submittedName>
        <fullName evidence="1">Uncharacterized protein</fullName>
    </submittedName>
</protein>
<dbReference type="eggNOG" id="COG4886">
    <property type="taxonomic scope" value="Bacteria"/>
</dbReference>
<comment type="caution">
    <text evidence="1">The sequence shown here is derived from an EMBL/GenBank/DDBJ whole genome shotgun (WGS) entry which is preliminary data.</text>
</comment>
<keyword evidence="2" id="KW-1185">Reference proteome</keyword>
<reference evidence="1 2" key="1">
    <citation type="journal article" date="2014" name="Antonie Van Leeuwenhoek">
        <title>Hyphomonas beringensis sp. nov. and Hyphomonas chukchiensis sp. nov., isolated from surface seawater of the Bering Sea and Chukchi Sea.</title>
        <authorList>
            <person name="Li C."/>
            <person name="Lai Q."/>
            <person name="Li G."/>
            <person name="Dong C."/>
            <person name="Wang J."/>
            <person name="Liao Y."/>
            <person name="Shao Z."/>
        </authorList>
    </citation>
    <scope>NUCLEOTIDE SEQUENCE [LARGE SCALE GENOMIC DNA]</scope>
    <source>
        <strain evidence="1 2">25B14_1</strain>
    </source>
</reference>
<name>A0A062U4I3_9PROT</name>
<proteinExistence type="predicted"/>
<dbReference type="Gene3D" id="3.80.10.10">
    <property type="entry name" value="Ribonuclease Inhibitor"/>
    <property type="match status" value="1"/>
</dbReference>